<protein>
    <submittedName>
        <fullName evidence="1">Uncharacterized protein</fullName>
    </submittedName>
</protein>
<gene>
    <name evidence="1" type="ORF">L0P92_17745</name>
</gene>
<dbReference type="RefSeq" id="WP_234763706.1">
    <property type="nucleotide sequence ID" value="NZ_JAKEIP010000064.1"/>
</dbReference>
<comment type="caution">
    <text evidence="1">The sequence shown here is derived from an EMBL/GenBank/DDBJ whole genome shotgun (WGS) entry which is preliminary data.</text>
</comment>
<sequence length="127" mass="14603">MPITDLTFAILAGQGRVTSYALNDAPDMVRCELGLWHEGEHAAFVWDWEHKPTEALWARWTPDGAIRFESLTHCEIEGGPDGDACYLYLDHPHEHSWNVSDPKVEAYRRRFLAENAGLLAWLTRKRQ</sequence>
<dbReference type="EMBL" id="JAKEIP010000064">
    <property type="protein sequence ID" value="MCF1595404.1"/>
    <property type="molecule type" value="Genomic_DNA"/>
</dbReference>
<dbReference type="Proteomes" id="UP001139384">
    <property type="component" value="Unassembled WGS sequence"/>
</dbReference>
<organism evidence="1 2">
    <name type="scientific">Streptomyces muensis</name>
    <dbReference type="NCBI Taxonomy" id="1077944"/>
    <lineage>
        <taxon>Bacteria</taxon>
        <taxon>Bacillati</taxon>
        <taxon>Actinomycetota</taxon>
        <taxon>Actinomycetes</taxon>
        <taxon>Kitasatosporales</taxon>
        <taxon>Streptomycetaceae</taxon>
        <taxon>Streptomyces</taxon>
    </lineage>
</organism>
<proteinExistence type="predicted"/>
<accession>A0A9X1TM60</accession>
<evidence type="ECO:0000313" key="2">
    <source>
        <dbReference type="Proteomes" id="UP001139384"/>
    </source>
</evidence>
<keyword evidence="2" id="KW-1185">Reference proteome</keyword>
<evidence type="ECO:0000313" key="1">
    <source>
        <dbReference type="EMBL" id="MCF1595404.1"/>
    </source>
</evidence>
<name>A0A9X1TM60_STRM4</name>
<dbReference type="AlphaFoldDB" id="A0A9X1TM60"/>
<reference evidence="1" key="1">
    <citation type="submission" date="2022-01" db="EMBL/GenBank/DDBJ databases">
        <title>Draft Genome Sequences of Seven Type Strains of the Genus Streptomyces.</title>
        <authorList>
            <person name="Aziz S."/>
            <person name="Coretto E."/>
            <person name="Chronakova A."/>
            <person name="Sproer C."/>
            <person name="Huber K."/>
            <person name="Nouioui I."/>
            <person name="Gross H."/>
        </authorList>
    </citation>
    <scope>NUCLEOTIDE SEQUENCE</scope>
    <source>
        <strain evidence="1">DSM 103493</strain>
    </source>
</reference>